<dbReference type="Gene3D" id="1.20.1690.10">
    <property type="entry name" value="V-type ATP synthase subunit C domain"/>
    <property type="match status" value="2"/>
</dbReference>
<protein>
    <submittedName>
        <fullName evidence="4">V-type ATP synthase subunit C</fullName>
    </submittedName>
</protein>
<gene>
    <name evidence="4" type="ORF">IBJ83_01805</name>
</gene>
<name>A0ABS1C7J1_9FIRM</name>
<keyword evidence="2" id="KW-0813">Transport</keyword>
<dbReference type="SUPFAM" id="SSF103486">
    <property type="entry name" value="V-type ATP synthase subunit C"/>
    <property type="match status" value="1"/>
</dbReference>
<evidence type="ECO:0000256" key="2">
    <source>
        <dbReference type="ARBA" id="ARBA00022448"/>
    </source>
</evidence>
<dbReference type="InterPro" id="IPR050873">
    <property type="entry name" value="V-ATPase_V0D/AC39_subunit"/>
</dbReference>
<dbReference type="InterPro" id="IPR002843">
    <property type="entry name" value="ATPase_V0-cplx_csu/dsu"/>
</dbReference>
<sequence>MDRENFIQSSVRIRHLEKSLLTKQQFERLADCKDLQEVIRFLNETSYSSEISKLDRIENYETILSNTLNKTYKEVFEISSEKSIVDCLQFKYLYHNLKVCVKEKLLNEDFDTMYSLFDRNEILDFKQKILDSNIDISKYYKMALDIFEKSKDPQDIDIFLDRECFKNILDLVKKFNLNMIENYFKAMIDFTNIRTFIRCKRQKQSKEVLEKSLIEGGEIQKDEILALFFNEIETLNIKFKSSSISKVLSLIIEEYKNTSSLSNFEKYVDDYLMDLIKETNSINYGAEVIFAYLIAKEVEIKNLRLVLVGKVNDLSAEFIKERLREVYV</sequence>
<dbReference type="Gene3D" id="1.10.132.50">
    <property type="entry name" value="ATP synthase (C/AC39) subunit, domain 3"/>
    <property type="match status" value="1"/>
</dbReference>
<dbReference type="PANTHER" id="PTHR38682">
    <property type="entry name" value="V-TYPE ATP SYNTHASE SUBUNIT C"/>
    <property type="match status" value="1"/>
</dbReference>
<comment type="similarity">
    <text evidence="1">Belongs to the V-ATPase V0D/AC39 subunit family.</text>
</comment>
<dbReference type="InterPro" id="IPR036079">
    <property type="entry name" value="ATPase_csu/dsu_sf"/>
</dbReference>
<dbReference type="InterPro" id="IPR044911">
    <property type="entry name" value="V-type_ATPase_csu/dsu_dom_3"/>
</dbReference>
<dbReference type="Proteomes" id="UP000823123">
    <property type="component" value="Unassembled WGS sequence"/>
</dbReference>
<comment type="caution">
    <text evidence="4">The sequence shown here is derived from an EMBL/GenBank/DDBJ whole genome shotgun (WGS) entry which is preliminary data.</text>
</comment>
<dbReference type="InterPro" id="IPR035067">
    <property type="entry name" value="V-type_ATPase_csu/dsu"/>
</dbReference>
<keyword evidence="3" id="KW-0406">Ion transport</keyword>
<dbReference type="EMBL" id="JACVDA010000004">
    <property type="protein sequence ID" value="MBK1468051.1"/>
    <property type="molecule type" value="Genomic_DNA"/>
</dbReference>
<dbReference type="RefSeq" id="WP_201275112.1">
    <property type="nucleotide sequence ID" value="NZ_JACVDA010000004.1"/>
</dbReference>
<reference evidence="4 5" key="1">
    <citation type="submission" date="2020-09" db="EMBL/GenBank/DDBJ databases">
        <title>Parvimonas S3374 sp. nov.</title>
        <authorList>
            <person name="Buhl M."/>
        </authorList>
    </citation>
    <scope>NUCLEOTIDE SEQUENCE [LARGE SCALE GENOMIC DNA]</scope>
    <source>
        <strain evidence="4 5">S3374</strain>
    </source>
</reference>
<accession>A0ABS1C7J1</accession>
<dbReference type="PANTHER" id="PTHR38682:SF1">
    <property type="entry name" value="V-TYPE ATP SYNTHASE SUBUNIT C"/>
    <property type="match status" value="1"/>
</dbReference>
<proteinExistence type="inferred from homology"/>
<dbReference type="NCBIfam" id="NF002266">
    <property type="entry name" value="PRK01198.1-2"/>
    <property type="match status" value="1"/>
</dbReference>
<dbReference type="Pfam" id="PF01992">
    <property type="entry name" value="vATP-synt_AC39"/>
    <property type="match status" value="1"/>
</dbReference>
<evidence type="ECO:0000313" key="4">
    <source>
        <dbReference type="EMBL" id="MBK1468051.1"/>
    </source>
</evidence>
<keyword evidence="5" id="KW-1185">Reference proteome</keyword>
<organism evidence="4 5">
    <name type="scientific">Parvimonas parva</name>
    <dbReference type="NCBI Taxonomy" id="2769485"/>
    <lineage>
        <taxon>Bacteria</taxon>
        <taxon>Bacillati</taxon>
        <taxon>Bacillota</taxon>
        <taxon>Tissierellia</taxon>
        <taxon>Tissierellales</taxon>
        <taxon>Peptoniphilaceae</taxon>
        <taxon>Parvimonas</taxon>
    </lineage>
</organism>
<evidence type="ECO:0000313" key="5">
    <source>
        <dbReference type="Proteomes" id="UP000823123"/>
    </source>
</evidence>
<evidence type="ECO:0000256" key="3">
    <source>
        <dbReference type="ARBA" id="ARBA00023065"/>
    </source>
</evidence>
<evidence type="ECO:0000256" key="1">
    <source>
        <dbReference type="ARBA" id="ARBA00006709"/>
    </source>
</evidence>